<feature type="compositionally biased region" description="Low complexity" evidence="3">
    <location>
        <begin position="237"/>
        <end position="247"/>
    </location>
</feature>
<feature type="region of interest" description="Disordered" evidence="3">
    <location>
        <begin position="283"/>
        <end position="375"/>
    </location>
</feature>
<keyword evidence="2" id="KW-0175">Coiled coil</keyword>
<dbReference type="EMBL" id="LSRX01000781">
    <property type="protein sequence ID" value="OLP89029.1"/>
    <property type="molecule type" value="Genomic_DNA"/>
</dbReference>
<sequence length="2482" mass="275836">MYAQEQNDSARGSGATYGAVTEGAGLLNGVANVPPPTALPEVSGSSSLENPNIGDMMLPVDRTEVANVVQTPHPAEPPYDGDPHLSANVITQASQDDMVAQRALPTPPTPASTVHVQEFYSAQSGPAGAEVQGVRWMTRFTEFLRSTATRGAQSFDRVLDGLGVPPLPQRGAMVPANPGFSPPEELQPSTIMVPPVPGSWANQRAMSDVAPLFGQAELMRMKKAQQEHPQLYGPSQRSEGGSESSSRLQAEVQRQLEEFKASQRSEVDRLQREVLCLREERDKERTLRLSNREVPQSAGVPEGNHGHVPQSANVPGGNHGSVPQSANVPGGNQGISLDARQQAGGGGSFGAVDQSGPRHSESARQWLGPPEPQNKMDLLAEGITQLQAAMLKQYDKAKDNEKAHESIKPGTNVLPTLKDPSADTACVDIMDWLELIDAPMSDISDGSAAWWRGVVKEAHRAYGAWSLANPVEKLTIMPDITHLEDGQWARVNSRAATMLITALPEAVRQEAVARRLANSSTKLVYRLLQIYQPGGENEKVKILGHLQAPPTESDPQRAVEALRTWNRWLRRCRELNVQAPDPSLLCRGLNGLVRQVLEKNPDASFRTSLLKSNLRVDTNPSYESIESYYRHLMGECEALAVGMTSSATTTNPPVKAEPKLKPVRDPKVTQPSSTPPKAASSSTTSTTTVTEPGKYDKAKSEVPCKFFGKTARGCARTNRCPFSHSWEGLDKKDRCLACGGKGHLQKECPNKKYTPPSSQSGTPKGGSDKQQNPTSPTSPASTRTVRIDDKPEVTDVPSRGAAESDHGAEIREVLADVGRVLKSMTATSLKKLEVNVNPEMRAEDDYEIDEAQIKNVKTQEPNGLLDSGASHPMRQASHQEYANSAPVRVTLAGEDEKILRQNSKGTILVQEENSRVQPIVPLGAIIEDLGYTLHWTPTKLRLTHPEKGMIRVRVNNHCPEAAACDALAMIHELEMKQVNSLNHNLEALKARLDVMKLQDTRDWVELLREYGVTGSRGSLLKVLLKCPFTKDLPQDVHNLMLESFDVDQGETYLKALPISRRTRKALMNSKRWVVSLFNGVDNSGEDPLKLVAKEGKMLVEVDAKHSKLWDIHRHNAVYRVLLWAAATGRISDVIGAPPTDTWIDSSVEGREQDLRMKRSKNEPFGISGLPPLQQQYLDRETAAFAKQMLIWMLASVCNAGPVGFMMELPAPLQTLSDGKNLYPSPLELELWKAFRSVGGLRTVSFNMGAYGHHGKRPTIVGTNYPILYHLDGTVKGCEGCLPSSLLDKEEFRRWSQEFRAILLQAIGEGKDGSFVNEEELVNLGVKMSRLSKKQREEWKRHLQNDHQPYRADCSVCINAQAYGYQHRRRKMPGLYSVALDLAGPFKQKGRDMEFDDYKYVMVAAYRCPREYMGAASIPEEDRELYVPSDPEDGEDDPLEMDPMDAEEEKGTDGESEGEPFGPETLDEAVEEYQKGKEPAVIYITRPLRRRTAPHVLQAAKEILLELRQSGLHVDVLHTDRAREFKAKGFKEWTVDANVRHTKTAGADPSGNSTAELGVKWAKSRMRALLKGASMSAREWPMAINHASASMWARFFPMSPWSAPPAAAFGSKVWFRSKTYQGKAEKKQEAASTRWKRGWYGGPALDVKRGHVILRDDGGLTIAKSVKFDVTDPIALMKDLVPPAFAEGLPDKVLQDDRPPSRAELKAEIEFRSRKLYEDKSYQINDAVELYNLLEALGDVDRRLTGKTSVSSWYTGAFVHGGVAGVRNNTKFFPWTTTYLTGFAKHYCGNVHFSALALAKNAQLGIHRDVHNTRTSTSYVVPLLAFGGGGLWVQEDEVEKDERVEKILPNGKKVSGKILEMQVGKPVEFRPRVWHEVQQWEGDRLVMLLYTPRGTKLKDQEVEELKNVGFDVHPDSLVNVDEEEEEEEVKIKTASVGAMEFLEVDSEQLVYEEVSEDEFFSPQLERDEEYDRVLSLGDSNVHVRRMLKKAEIQYTPDIENILSNLDEKGLPLEVTHNVSLSDVRKNIGKWKESALKEYRNLTEVKKAFTVRSRSELPPNCRIVPCKGVYTVKPDKGGYRRKTRFVACGNHVPEDGATDLFAAGVDATSMRTMLAFNAKRPWKTGTTDVRQAFVLARWRGAPVALEPPAIAYELGIAERGDMWFVEMAIYGLRESPALWSQFRDGELALARWTTEVDGHAVVMKLEQLVTDDQIWRIVREDGKDSEAYGFVLVYIDDLLIQAPDQIMRDLYRWVSDKWEVDALDVLDYDHPIRFLGMELHKTVEGVEIGQEGFVRELLRAHRHSGARSLSQGPKETLILTDEEEQALVNAEPIDLTGLEADVKEAQKRVGELMWLMSRTRPDIQYVVALMASKITRSPQMVNKIGQRLLDYLNETIGYRIKLNGYEDADGGMLNVFTDSSFAPSGGRQPLVTLSTAESELIEGIEGTLLAMSTSSCDATNGIQWELANAPPQATFSLDERTGTY</sequence>
<dbReference type="Gene3D" id="3.30.420.10">
    <property type="entry name" value="Ribonuclease H-like superfamily/Ribonuclease H"/>
    <property type="match status" value="1"/>
</dbReference>
<keyword evidence="1" id="KW-0862">Zinc</keyword>
<feature type="domain" description="CCHC-type" evidence="5">
    <location>
        <begin position="734"/>
        <end position="750"/>
    </location>
</feature>
<feature type="region of interest" description="Disordered" evidence="3">
    <location>
        <begin position="1418"/>
        <end position="1462"/>
    </location>
</feature>
<proteinExistence type="predicted"/>
<organism evidence="6 7">
    <name type="scientific">Symbiodinium microadriaticum</name>
    <name type="common">Dinoflagellate</name>
    <name type="synonym">Zooxanthella microadriatica</name>
    <dbReference type="NCBI Taxonomy" id="2951"/>
    <lineage>
        <taxon>Eukaryota</taxon>
        <taxon>Sar</taxon>
        <taxon>Alveolata</taxon>
        <taxon>Dinophyceae</taxon>
        <taxon>Suessiales</taxon>
        <taxon>Symbiodiniaceae</taxon>
        <taxon>Symbiodinium</taxon>
    </lineage>
</organism>
<evidence type="ECO:0000313" key="7">
    <source>
        <dbReference type="Proteomes" id="UP000186817"/>
    </source>
</evidence>
<accession>A0A1Q9D1H1</accession>
<feature type="region of interest" description="Disordered" evidence="3">
    <location>
        <begin position="746"/>
        <end position="807"/>
    </location>
</feature>
<dbReference type="PROSITE" id="PS50103">
    <property type="entry name" value="ZF_C3H1"/>
    <property type="match status" value="1"/>
</dbReference>
<dbReference type="Pfam" id="PF07727">
    <property type="entry name" value="RVT_2"/>
    <property type="match status" value="1"/>
</dbReference>
<dbReference type="GO" id="GO:0008270">
    <property type="term" value="F:zinc ion binding"/>
    <property type="evidence" value="ECO:0007669"/>
    <property type="project" value="UniProtKB-KW"/>
</dbReference>
<keyword evidence="1" id="KW-0479">Metal-binding</keyword>
<evidence type="ECO:0000313" key="6">
    <source>
        <dbReference type="EMBL" id="OLP89029.1"/>
    </source>
</evidence>
<dbReference type="InterPro" id="IPR012337">
    <property type="entry name" value="RNaseH-like_sf"/>
</dbReference>
<dbReference type="InterPro" id="IPR036397">
    <property type="entry name" value="RNaseH_sf"/>
</dbReference>
<feature type="compositionally biased region" description="Low complexity" evidence="3">
    <location>
        <begin position="671"/>
        <end position="688"/>
    </location>
</feature>
<feature type="compositionally biased region" description="Acidic residues" evidence="3">
    <location>
        <begin position="1429"/>
        <end position="1457"/>
    </location>
</feature>
<evidence type="ECO:0000259" key="5">
    <source>
        <dbReference type="PROSITE" id="PS50158"/>
    </source>
</evidence>
<dbReference type="SMART" id="SM00343">
    <property type="entry name" value="ZnF_C2HC"/>
    <property type="match status" value="1"/>
</dbReference>
<reference evidence="6 7" key="1">
    <citation type="submission" date="2016-02" db="EMBL/GenBank/DDBJ databases">
        <title>Genome analysis of coral dinoflagellate symbionts highlights evolutionary adaptations to a symbiotic lifestyle.</title>
        <authorList>
            <person name="Aranda M."/>
            <person name="Li Y."/>
            <person name="Liew Y.J."/>
            <person name="Baumgarten S."/>
            <person name="Simakov O."/>
            <person name="Wilson M."/>
            <person name="Piel J."/>
            <person name="Ashoor H."/>
            <person name="Bougouffa S."/>
            <person name="Bajic V.B."/>
            <person name="Ryu T."/>
            <person name="Ravasi T."/>
            <person name="Bayer T."/>
            <person name="Micklem G."/>
            <person name="Kim H."/>
            <person name="Bhak J."/>
            <person name="Lajeunesse T.C."/>
            <person name="Voolstra C.R."/>
        </authorList>
    </citation>
    <scope>NUCLEOTIDE SEQUENCE [LARGE SCALE GENOMIC DNA]</scope>
    <source>
        <strain evidence="6 7">CCMP2467</strain>
    </source>
</reference>
<feature type="region of interest" description="Disordered" evidence="3">
    <location>
        <begin position="646"/>
        <end position="695"/>
    </location>
</feature>
<protein>
    <submittedName>
        <fullName evidence="6">Copia protein</fullName>
    </submittedName>
</protein>
<dbReference type="InterPro" id="IPR001878">
    <property type="entry name" value="Znf_CCHC"/>
</dbReference>
<dbReference type="Proteomes" id="UP000186817">
    <property type="component" value="Unassembled WGS sequence"/>
</dbReference>
<feature type="compositionally biased region" description="Polar residues" evidence="3">
    <location>
        <begin position="755"/>
        <end position="772"/>
    </location>
</feature>
<dbReference type="GO" id="GO:0003676">
    <property type="term" value="F:nucleic acid binding"/>
    <property type="evidence" value="ECO:0007669"/>
    <property type="project" value="InterPro"/>
</dbReference>
<dbReference type="PROSITE" id="PS50158">
    <property type="entry name" value="ZF_CCHC"/>
    <property type="match status" value="1"/>
</dbReference>
<keyword evidence="1" id="KW-0863">Zinc-finger</keyword>
<feature type="compositionally biased region" description="Basic and acidic residues" evidence="3">
    <location>
        <begin position="656"/>
        <end position="667"/>
    </location>
</feature>
<feature type="compositionally biased region" description="Basic and acidic residues" evidence="3">
    <location>
        <begin position="396"/>
        <end position="407"/>
    </location>
</feature>
<feature type="zinc finger region" description="C3H1-type" evidence="1">
    <location>
        <begin position="698"/>
        <end position="727"/>
    </location>
</feature>
<name>A0A1Q9D1H1_SYMMI</name>
<keyword evidence="7" id="KW-1185">Reference proteome</keyword>
<evidence type="ECO:0000259" key="4">
    <source>
        <dbReference type="PROSITE" id="PS50103"/>
    </source>
</evidence>
<dbReference type="OrthoDB" id="429913at2759"/>
<gene>
    <name evidence="6" type="primary">GIP</name>
    <name evidence="6" type="ORF">AK812_SmicGene29546</name>
</gene>
<feature type="coiled-coil region" evidence="2">
    <location>
        <begin position="971"/>
        <end position="998"/>
    </location>
</feature>
<feature type="domain" description="C3H1-type" evidence="4">
    <location>
        <begin position="698"/>
        <end position="727"/>
    </location>
</feature>
<evidence type="ECO:0000256" key="2">
    <source>
        <dbReference type="SAM" id="Coils"/>
    </source>
</evidence>
<dbReference type="InterPro" id="IPR000571">
    <property type="entry name" value="Znf_CCCH"/>
</dbReference>
<evidence type="ECO:0000256" key="1">
    <source>
        <dbReference type="PROSITE-ProRule" id="PRU00723"/>
    </source>
</evidence>
<feature type="region of interest" description="Disordered" evidence="3">
    <location>
        <begin position="396"/>
        <end position="415"/>
    </location>
</feature>
<comment type="caution">
    <text evidence="6">The sequence shown here is derived from an EMBL/GenBank/DDBJ whole genome shotgun (WGS) entry which is preliminary data.</text>
</comment>
<feature type="compositionally biased region" description="Low complexity" evidence="3">
    <location>
        <begin position="773"/>
        <end position="782"/>
    </location>
</feature>
<dbReference type="InterPro" id="IPR013103">
    <property type="entry name" value="RVT_2"/>
</dbReference>
<dbReference type="SUPFAM" id="SSF53098">
    <property type="entry name" value="Ribonuclease H-like"/>
    <property type="match status" value="1"/>
</dbReference>
<feature type="region of interest" description="Disordered" evidence="3">
    <location>
        <begin position="222"/>
        <end position="253"/>
    </location>
</feature>
<evidence type="ECO:0000256" key="3">
    <source>
        <dbReference type="SAM" id="MobiDB-lite"/>
    </source>
</evidence>